<dbReference type="RefSeq" id="WP_087236182.1">
    <property type="nucleotide sequence ID" value="NZ_JAKNJB010000001.1"/>
</dbReference>
<comment type="caution">
    <text evidence="4">The sequence shown here is derived from an EMBL/GenBank/DDBJ whole genome shotgun (WGS) entry which is preliminary data.</text>
</comment>
<dbReference type="CDD" id="cd00383">
    <property type="entry name" value="trans_reg_C"/>
    <property type="match status" value="1"/>
</dbReference>
<proteinExistence type="predicted"/>
<dbReference type="Pfam" id="PF00486">
    <property type="entry name" value="Trans_reg_C"/>
    <property type="match status" value="1"/>
</dbReference>
<protein>
    <submittedName>
        <fullName evidence="4">Response regulator transcription factor</fullName>
    </submittedName>
</protein>
<evidence type="ECO:0000256" key="1">
    <source>
        <dbReference type="ARBA" id="ARBA00023125"/>
    </source>
</evidence>
<dbReference type="EMBL" id="JAKNJB010000001">
    <property type="protein sequence ID" value="MCG4525606.1"/>
    <property type="molecule type" value="Genomic_DNA"/>
</dbReference>
<dbReference type="InterPro" id="IPR036388">
    <property type="entry name" value="WH-like_DNA-bd_sf"/>
</dbReference>
<sequence>MDEIIVIRAADPDGSLFQAIMDVLKDKRAEVIHAATSVSSVLRIGELEIHHGHRRVFVAGREVRLNHGEYAMLYCMASAPGQVFSKVQLYAAAWGEGYLHRTTSVENIIWRLRRKLESDPKHPDYIKTVLRAGYKMNNPMNKVVNLRSD</sequence>
<dbReference type="SUPFAM" id="SSF46894">
    <property type="entry name" value="C-terminal effector domain of the bipartite response regulators"/>
    <property type="match status" value="1"/>
</dbReference>
<reference evidence="4 5" key="1">
    <citation type="submission" date="2022-01" db="EMBL/GenBank/DDBJ databases">
        <title>Collection of gut derived symbiotic bacterial strains cultured from healthy donors.</title>
        <authorList>
            <person name="Lin H."/>
            <person name="Kohout C."/>
            <person name="Waligurski E."/>
            <person name="Pamer E.G."/>
        </authorList>
    </citation>
    <scope>NUCLEOTIDE SEQUENCE [LARGE SCALE GENOMIC DNA]</scope>
    <source>
        <strain evidence="4 5">DFI.3.7</strain>
    </source>
</reference>
<name>A0ABS9M4X7_9FIRM</name>
<accession>A0ABS9M4X7</accession>
<keyword evidence="1 2" id="KW-0238">DNA-binding</keyword>
<dbReference type="PROSITE" id="PS51755">
    <property type="entry name" value="OMPR_PHOB"/>
    <property type="match status" value="1"/>
</dbReference>
<dbReference type="SMART" id="SM00862">
    <property type="entry name" value="Trans_reg_C"/>
    <property type="match status" value="1"/>
</dbReference>
<gene>
    <name evidence="4" type="ORF">L0P79_00755</name>
</gene>
<evidence type="ECO:0000313" key="4">
    <source>
        <dbReference type="EMBL" id="MCG4525606.1"/>
    </source>
</evidence>
<dbReference type="Proteomes" id="UP001200313">
    <property type="component" value="Unassembled WGS sequence"/>
</dbReference>
<evidence type="ECO:0000313" key="5">
    <source>
        <dbReference type="Proteomes" id="UP001200313"/>
    </source>
</evidence>
<dbReference type="InterPro" id="IPR001867">
    <property type="entry name" value="OmpR/PhoB-type_DNA-bd"/>
</dbReference>
<feature type="DNA-binding region" description="OmpR/PhoB-type" evidence="2">
    <location>
        <begin position="39"/>
        <end position="138"/>
    </location>
</feature>
<evidence type="ECO:0000259" key="3">
    <source>
        <dbReference type="PROSITE" id="PS51755"/>
    </source>
</evidence>
<dbReference type="Gene3D" id="1.10.10.10">
    <property type="entry name" value="Winged helix-like DNA-binding domain superfamily/Winged helix DNA-binding domain"/>
    <property type="match status" value="1"/>
</dbReference>
<evidence type="ECO:0000256" key="2">
    <source>
        <dbReference type="PROSITE-ProRule" id="PRU01091"/>
    </source>
</evidence>
<feature type="domain" description="OmpR/PhoB-type" evidence="3">
    <location>
        <begin position="39"/>
        <end position="138"/>
    </location>
</feature>
<dbReference type="InterPro" id="IPR016032">
    <property type="entry name" value="Sig_transdc_resp-reg_C-effctor"/>
</dbReference>
<organism evidence="4 5">
    <name type="scientific">Intestinimonas massiliensis</name>
    <name type="common">ex Afouda et al. 2020</name>
    <dbReference type="NCBI Taxonomy" id="1673721"/>
    <lineage>
        <taxon>Bacteria</taxon>
        <taxon>Bacillati</taxon>
        <taxon>Bacillota</taxon>
        <taxon>Clostridia</taxon>
        <taxon>Eubacteriales</taxon>
        <taxon>Intestinimonas</taxon>
    </lineage>
</organism>
<keyword evidence="5" id="KW-1185">Reference proteome</keyword>